<evidence type="ECO:0000256" key="2">
    <source>
        <dbReference type="SAM" id="Phobius"/>
    </source>
</evidence>
<gene>
    <name evidence="3" type="ORF">FCK90_05450</name>
</gene>
<name>A0A5J5KZ55_9MICC</name>
<accession>A0A5J5KZ55</accession>
<organism evidence="3 4">
    <name type="scientific">Kocuria coralli</name>
    <dbReference type="NCBI Taxonomy" id="1461025"/>
    <lineage>
        <taxon>Bacteria</taxon>
        <taxon>Bacillati</taxon>
        <taxon>Actinomycetota</taxon>
        <taxon>Actinomycetes</taxon>
        <taxon>Micrococcales</taxon>
        <taxon>Micrococcaceae</taxon>
        <taxon>Kocuria</taxon>
    </lineage>
</organism>
<keyword evidence="2" id="KW-0472">Membrane</keyword>
<dbReference type="OrthoDB" id="4966959at2"/>
<evidence type="ECO:0000313" key="3">
    <source>
        <dbReference type="EMBL" id="KAA9394620.1"/>
    </source>
</evidence>
<sequence length="88" mass="10054">MLTLFLEATPSADPNELMPGLEAEQVSPGVIGFLATFFVVVALALLIVDFVRRQRRLRYRMDYAREREAQEAREAQEKREKGEDPGRS</sequence>
<reference evidence="3 4" key="1">
    <citation type="submission" date="2019-05" db="EMBL/GenBank/DDBJ databases">
        <title>Kocuria coralli sp. nov., a novel actinobacterium isolated from coral reef seawater.</title>
        <authorList>
            <person name="Li J."/>
        </authorList>
    </citation>
    <scope>NUCLEOTIDE SEQUENCE [LARGE SCALE GENOMIC DNA]</scope>
    <source>
        <strain evidence="3 4">SCSIO 13007</strain>
    </source>
</reference>
<comment type="caution">
    <text evidence="3">The sequence shown here is derived from an EMBL/GenBank/DDBJ whole genome shotgun (WGS) entry which is preliminary data.</text>
</comment>
<keyword evidence="2" id="KW-1133">Transmembrane helix</keyword>
<dbReference type="Proteomes" id="UP000325957">
    <property type="component" value="Unassembled WGS sequence"/>
</dbReference>
<dbReference type="RefSeq" id="WP_158033292.1">
    <property type="nucleotide sequence ID" value="NZ_ML708614.1"/>
</dbReference>
<keyword evidence="4" id="KW-1185">Reference proteome</keyword>
<evidence type="ECO:0000313" key="4">
    <source>
        <dbReference type="Proteomes" id="UP000325957"/>
    </source>
</evidence>
<evidence type="ECO:0000256" key="1">
    <source>
        <dbReference type="SAM" id="MobiDB-lite"/>
    </source>
</evidence>
<feature type="region of interest" description="Disordered" evidence="1">
    <location>
        <begin position="67"/>
        <end position="88"/>
    </location>
</feature>
<protein>
    <submittedName>
        <fullName evidence="3">Uncharacterized protein</fullName>
    </submittedName>
</protein>
<proteinExistence type="predicted"/>
<feature type="transmembrane region" description="Helical" evidence="2">
    <location>
        <begin position="30"/>
        <end position="51"/>
    </location>
</feature>
<dbReference type="EMBL" id="SZWF01000005">
    <property type="protein sequence ID" value="KAA9394620.1"/>
    <property type="molecule type" value="Genomic_DNA"/>
</dbReference>
<dbReference type="AlphaFoldDB" id="A0A5J5KZ55"/>
<keyword evidence="2" id="KW-0812">Transmembrane</keyword>